<name>X0W0M4_9ZZZZ</name>
<feature type="non-terminal residue" evidence="1">
    <location>
        <position position="81"/>
    </location>
</feature>
<evidence type="ECO:0000313" key="1">
    <source>
        <dbReference type="EMBL" id="GAG06296.1"/>
    </source>
</evidence>
<dbReference type="AlphaFoldDB" id="X0W0M4"/>
<accession>X0W0M4</accession>
<comment type="caution">
    <text evidence="1">The sequence shown here is derived from an EMBL/GenBank/DDBJ whole genome shotgun (WGS) entry which is preliminary data.</text>
</comment>
<reference evidence="1" key="1">
    <citation type="journal article" date="2014" name="Front. Microbiol.">
        <title>High frequency of phylogenetically diverse reductive dehalogenase-homologous genes in deep subseafloor sedimentary metagenomes.</title>
        <authorList>
            <person name="Kawai M."/>
            <person name="Futagami T."/>
            <person name="Toyoda A."/>
            <person name="Takaki Y."/>
            <person name="Nishi S."/>
            <person name="Hori S."/>
            <person name="Arai W."/>
            <person name="Tsubouchi T."/>
            <person name="Morono Y."/>
            <person name="Uchiyama I."/>
            <person name="Ito T."/>
            <person name="Fujiyama A."/>
            <person name="Inagaki F."/>
            <person name="Takami H."/>
        </authorList>
    </citation>
    <scope>NUCLEOTIDE SEQUENCE</scope>
    <source>
        <strain evidence="1">Expedition CK06-06</strain>
    </source>
</reference>
<dbReference type="EMBL" id="BARS01021673">
    <property type="protein sequence ID" value="GAG06296.1"/>
    <property type="molecule type" value="Genomic_DNA"/>
</dbReference>
<proteinExistence type="predicted"/>
<gene>
    <name evidence="1" type="ORF">S01H1_34767</name>
</gene>
<protein>
    <submittedName>
        <fullName evidence="1">Uncharacterized protein</fullName>
    </submittedName>
</protein>
<sequence>MSGTIRGVIDGYTDETTEFRDGSNIFKVWFDAIEAHPNTTRIALQYGSSGTGTNWWDGVNPSGTNAFAVWSMAATAARPYV</sequence>
<organism evidence="1">
    <name type="scientific">marine sediment metagenome</name>
    <dbReference type="NCBI Taxonomy" id="412755"/>
    <lineage>
        <taxon>unclassified sequences</taxon>
        <taxon>metagenomes</taxon>
        <taxon>ecological metagenomes</taxon>
    </lineage>
</organism>